<dbReference type="GO" id="GO:0003676">
    <property type="term" value="F:nucleic acid binding"/>
    <property type="evidence" value="ECO:0007669"/>
    <property type="project" value="InterPro"/>
</dbReference>
<feature type="transmembrane region" description="Helical" evidence="2">
    <location>
        <begin position="226"/>
        <end position="246"/>
    </location>
</feature>
<dbReference type="EMBL" id="BKCJ010003581">
    <property type="protein sequence ID" value="GEU55963.1"/>
    <property type="molecule type" value="Genomic_DNA"/>
</dbReference>
<dbReference type="InterPro" id="IPR007612">
    <property type="entry name" value="LOR"/>
</dbReference>
<dbReference type="CDD" id="cd06222">
    <property type="entry name" value="RNase_H_like"/>
    <property type="match status" value="1"/>
</dbReference>
<evidence type="ECO:0000259" key="4">
    <source>
        <dbReference type="Pfam" id="PF26138"/>
    </source>
</evidence>
<feature type="domain" description="DUF8040" evidence="4">
    <location>
        <begin position="553"/>
        <end position="647"/>
    </location>
</feature>
<keyword evidence="2" id="KW-0472">Membrane</keyword>
<feature type="transmembrane region" description="Helical" evidence="2">
    <location>
        <begin position="188"/>
        <end position="214"/>
    </location>
</feature>
<dbReference type="Pfam" id="PF13456">
    <property type="entry name" value="RVT_3"/>
    <property type="match status" value="1"/>
</dbReference>
<reference evidence="5" key="1">
    <citation type="journal article" date="2019" name="Sci. Rep.">
        <title>Draft genome of Tanacetum cinerariifolium, the natural source of mosquito coil.</title>
        <authorList>
            <person name="Yamashiro T."/>
            <person name="Shiraishi A."/>
            <person name="Satake H."/>
            <person name="Nakayama K."/>
        </authorList>
    </citation>
    <scope>NUCLEOTIDE SEQUENCE</scope>
</reference>
<dbReference type="InterPro" id="IPR038595">
    <property type="entry name" value="LOR_sf"/>
</dbReference>
<evidence type="ECO:0000259" key="3">
    <source>
        <dbReference type="Pfam" id="PF13456"/>
    </source>
</evidence>
<dbReference type="GO" id="GO:0004523">
    <property type="term" value="F:RNA-DNA hybrid ribonuclease activity"/>
    <property type="evidence" value="ECO:0007669"/>
    <property type="project" value="InterPro"/>
</dbReference>
<dbReference type="Gene3D" id="3.30.420.10">
    <property type="entry name" value="Ribonuclease H-like superfamily/Ribonuclease H"/>
    <property type="match status" value="1"/>
</dbReference>
<dbReference type="InterPro" id="IPR002156">
    <property type="entry name" value="RNaseH_domain"/>
</dbReference>
<gene>
    <name evidence="5" type="ORF">Tci_027941</name>
</gene>
<evidence type="ECO:0000256" key="2">
    <source>
        <dbReference type="SAM" id="Phobius"/>
    </source>
</evidence>
<dbReference type="PANTHER" id="PTHR22930">
    <property type="match status" value="1"/>
</dbReference>
<keyword evidence="2" id="KW-1133">Transmembrane helix</keyword>
<dbReference type="Pfam" id="PF04525">
    <property type="entry name" value="LOR"/>
    <property type="match status" value="1"/>
</dbReference>
<dbReference type="PANTHER" id="PTHR22930:SF262">
    <property type="entry name" value="MYB_SANT-LIKE DOMAIN, HARBINGER TRANSPOSASE-DERIVED NUCLEASE DOMAIN PROTEIN-RELATED"/>
    <property type="match status" value="1"/>
</dbReference>
<dbReference type="InterPro" id="IPR045249">
    <property type="entry name" value="HARBI1-like"/>
</dbReference>
<dbReference type="SUPFAM" id="SSF53098">
    <property type="entry name" value="Ribonuclease H-like"/>
    <property type="match status" value="1"/>
</dbReference>
<accession>A0A6L2L270</accession>
<comment type="similarity">
    <text evidence="1">Belongs to the LOR family.</text>
</comment>
<dbReference type="AlphaFoldDB" id="A0A6L2L270"/>
<protein>
    <submittedName>
        <fullName evidence="5">Putative harbinger transposase-derived nuclease domain-containing protein</fullName>
    </submittedName>
</protein>
<dbReference type="GO" id="GO:0005886">
    <property type="term" value="C:plasma membrane"/>
    <property type="evidence" value="ECO:0007669"/>
    <property type="project" value="UniProtKB-SubCell"/>
</dbReference>
<organism evidence="5">
    <name type="scientific">Tanacetum cinerariifolium</name>
    <name type="common">Dalmatian daisy</name>
    <name type="synonym">Chrysanthemum cinerariifolium</name>
    <dbReference type="NCBI Taxonomy" id="118510"/>
    <lineage>
        <taxon>Eukaryota</taxon>
        <taxon>Viridiplantae</taxon>
        <taxon>Streptophyta</taxon>
        <taxon>Embryophyta</taxon>
        <taxon>Tracheophyta</taxon>
        <taxon>Spermatophyta</taxon>
        <taxon>Magnoliopsida</taxon>
        <taxon>eudicotyledons</taxon>
        <taxon>Gunneridae</taxon>
        <taxon>Pentapetalae</taxon>
        <taxon>asterids</taxon>
        <taxon>campanulids</taxon>
        <taxon>Asterales</taxon>
        <taxon>Asteraceae</taxon>
        <taxon>Asteroideae</taxon>
        <taxon>Anthemideae</taxon>
        <taxon>Anthemidinae</taxon>
        <taxon>Tanacetum</taxon>
    </lineage>
</organism>
<sequence length="758" mass="84843">MEKSLTHVSFVHRMRYLLSIQWIAVGVIARDFRGSILLCSGEIWCASDPLMAKFLAIRSACHLAISQGWQNAIIESDSKLAVSFASSEADPPWIVAAIIDDIKLWASQLTHFFSWVNRDCNLAAHQVAKIAFSSHVNFVKDYYKNKRAMDEVPGSMGTSAGFALRLGQSIFSTASLVFMSFGGQFYSYTSFCFLVTIMGLVVPWSFTLALLDGYSVHVTCPIRQKGLMLIVVIGDWVLSFLTLGAASSAASVVDILLTADGPIAMLQDKLMTEHKRWKVYKGDSTAKSDMIFSTKTAKVIQTSKTDVHVLLENKKRNKDACDFMIKGSWSKRNCAIYMGDSSLIIARMHTMQSSENVRFVDDRFKLEVFANVDYAFVVALITIVDATRSSTMTNKIVEVVTDGVIETALGGFGRGKIVYILHPSYLVKEGIGELLVKVLEDHCKKESRKIVEQQKECIPCTPPSGDSRIHLCQRVSGNNSRTFTIDAPNEYIFDKVFIRIGSRGANERGIGASRGGNGITSGSYGISGLGSCKGRSVGGNSIFPEQKRKRDNTSTMSGHQYTQELLQGNNLQCTELIRMSRDSFVRLCNHFKEKNWLRDSKHILVEEKMFIFLMITGHNEQFSVMKRRFQHSKETIHNCFHEVLDKMLVFSEEVIRPTIFNPNPNIPGNNKRERRMFKRGVGALDGTLIHASVPSHKQNVYRAKERGDCYQNVLAICNFNMIFTYIVAGWEGTAHDARILNEALDDPIYEFPISPSAI</sequence>
<dbReference type="InterPro" id="IPR012337">
    <property type="entry name" value="RNaseH-like_sf"/>
</dbReference>
<proteinExistence type="inferred from homology"/>
<dbReference type="InterPro" id="IPR044730">
    <property type="entry name" value="RNase_H-like_dom_plant"/>
</dbReference>
<feature type="domain" description="RNase H type-1" evidence="3">
    <location>
        <begin position="24"/>
        <end position="130"/>
    </location>
</feature>
<comment type="caution">
    <text evidence="5">The sequence shown here is derived from an EMBL/GenBank/DDBJ whole genome shotgun (WGS) entry which is preliminary data.</text>
</comment>
<evidence type="ECO:0000256" key="1">
    <source>
        <dbReference type="ARBA" id="ARBA00005437"/>
    </source>
</evidence>
<name>A0A6L2L270_TANCI</name>
<dbReference type="SUPFAM" id="SSF54518">
    <property type="entry name" value="Tubby C-terminal domain-like"/>
    <property type="match status" value="1"/>
</dbReference>
<dbReference type="InterPro" id="IPR036397">
    <property type="entry name" value="RNaseH_sf"/>
</dbReference>
<evidence type="ECO:0000313" key="5">
    <source>
        <dbReference type="EMBL" id="GEU55963.1"/>
    </source>
</evidence>
<keyword evidence="2" id="KW-0812">Transmembrane</keyword>
<dbReference type="InterPro" id="IPR058353">
    <property type="entry name" value="DUF8040"/>
</dbReference>
<dbReference type="InterPro" id="IPR025659">
    <property type="entry name" value="Tubby-like_C"/>
</dbReference>
<dbReference type="Gene3D" id="2.40.160.200">
    <property type="entry name" value="LURP1-related"/>
    <property type="match status" value="1"/>
</dbReference>
<dbReference type="Pfam" id="PF26138">
    <property type="entry name" value="DUF8040"/>
    <property type="match status" value="1"/>
</dbReference>